<dbReference type="AlphaFoldDB" id="A0A024UWB9"/>
<organism evidence="1">
    <name type="scientific">Aphanomyces invadans</name>
    <dbReference type="NCBI Taxonomy" id="157072"/>
    <lineage>
        <taxon>Eukaryota</taxon>
        <taxon>Sar</taxon>
        <taxon>Stramenopiles</taxon>
        <taxon>Oomycota</taxon>
        <taxon>Saprolegniomycetes</taxon>
        <taxon>Saprolegniales</taxon>
        <taxon>Verrucalvaceae</taxon>
        <taxon>Aphanomyces</taxon>
    </lineage>
</organism>
<evidence type="ECO:0000313" key="1">
    <source>
        <dbReference type="EMBL" id="ETW09918.1"/>
    </source>
</evidence>
<dbReference type="EMBL" id="KI913952">
    <property type="protein sequence ID" value="ETW09918.1"/>
    <property type="molecule type" value="Genomic_DNA"/>
</dbReference>
<name>A0A024UWB9_9STRA</name>
<dbReference type="PROSITE" id="PS51257">
    <property type="entry name" value="PROKAR_LIPOPROTEIN"/>
    <property type="match status" value="1"/>
</dbReference>
<dbReference type="RefSeq" id="XP_008861327.1">
    <property type="nucleotide sequence ID" value="XM_008863105.1"/>
</dbReference>
<proteinExistence type="predicted"/>
<accession>A0A024UWB9</accession>
<dbReference type="OrthoDB" id="10503784at2759"/>
<dbReference type="VEuPathDB" id="FungiDB:H310_00348"/>
<protein>
    <submittedName>
        <fullName evidence="1">Uncharacterized protein</fullName>
    </submittedName>
</protein>
<dbReference type="EMBL" id="KI913952">
    <property type="protein sequence ID" value="ETW09917.1"/>
    <property type="molecule type" value="Genomic_DNA"/>
</dbReference>
<dbReference type="EMBL" id="KI913952">
    <property type="protein sequence ID" value="ETW09916.1"/>
    <property type="molecule type" value="Genomic_DNA"/>
</dbReference>
<dbReference type="GeneID" id="20077398"/>
<gene>
    <name evidence="1" type="ORF">H310_00348</name>
</gene>
<sequence length="130" mass="13391">MACVRSDCSTFHATSSSLSCRPRRANASARNDSTAAAISLCSTLAVGLPNTSTIAGKPPNAMIFAASLDRWAIPNSISNAGVDPLSIFRTASSKSGTFAAADSDKLSFRLASSGAVGTSVPMECRRGFEL</sequence>
<dbReference type="RefSeq" id="XP_008861329.1">
    <property type="nucleotide sequence ID" value="XM_008863107.1"/>
</dbReference>
<dbReference type="RefSeq" id="XP_008861330.1">
    <property type="nucleotide sequence ID" value="XM_008863108.1"/>
</dbReference>
<reference evidence="1" key="1">
    <citation type="submission" date="2013-12" db="EMBL/GenBank/DDBJ databases">
        <title>The Genome Sequence of Aphanomyces invadans NJM9701.</title>
        <authorList>
            <consortium name="The Broad Institute Genomics Platform"/>
            <person name="Russ C."/>
            <person name="Tyler B."/>
            <person name="van West P."/>
            <person name="Dieguez-Uribeondo J."/>
            <person name="Young S.K."/>
            <person name="Zeng Q."/>
            <person name="Gargeya S."/>
            <person name="Fitzgerald M."/>
            <person name="Abouelleil A."/>
            <person name="Alvarado L."/>
            <person name="Chapman S.B."/>
            <person name="Gainer-Dewar J."/>
            <person name="Goldberg J."/>
            <person name="Griggs A."/>
            <person name="Gujja S."/>
            <person name="Hansen M."/>
            <person name="Howarth C."/>
            <person name="Imamovic A."/>
            <person name="Ireland A."/>
            <person name="Larimer J."/>
            <person name="McCowan C."/>
            <person name="Murphy C."/>
            <person name="Pearson M."/>
            <person name="Poon T.W."/>
            <person name="Priest M."/>
            <person name="Roberts A."/>
            <person name="Saif S."/>
            <person name="Shea T."/>
            <person name="Sykes S."/>
            <person name="Wortman J."/>
            <person name="Nusbaum C."/>
            <person name="Birren B."/>
        </authorList>
    </citation>
    <scope>NUCLEOTIDE SEQUENCE [LARGE SCALE GENOMIC DNA]</scope>
    <source>
        <strain evidence="1">NJM9701</strain>
    </source>
</reference>